<dbReference type="SUPFAM" id="SSF102114">
    <property type="entry name" value="Radical SAM enzymes"/>
    <property type="match status" value="1"/>
</dbReference>
<evidence type="ECO:0000313" key="7">
    <source>
        <dbReference type="Proteomes" id="UP000215413"/>
    </source>
</evidence>
<dbReference type="CDD" id="cd01335">
    <property type="entry name" value="Radical_SAM"/>
    <property type="match status" value="1"/>
</dbReference>
<dbReference type="AlphaFoldDB" id="A0A233V205"/>
<reference evidence="7" key="1">
    <citation type="submission" date="2017-04" db="EMBL/GenBank/DDBJ databases">
        <title>Finegoldia magna isolated from orthopedic joint implant-associated infections.</title>
        <authorList>
            <person name="Bjorklund S."/>
            <person name="Bruggemann H."/>
            <person name="Jensen A."/>
            <person name="Hellmark B."/>
            <person name="Soderquist B."/>
        </authorList>
    </citation>
    <scope>NUCLEOTIDE SEQUENCE [LARGE SCALE GENOMIC DNA]</scope>
    <source>
        <strain evidence="7">CCUG 54800</strain>
    </source>
</reference>
<dbReference type="GO" id="GO:0051536">
    <property type="term" value="F:iron-sulfur cluster binding"/>
    <property type="evidence" value="ECO:0007669"/>
    <property type="project" value="UniProtKB-KW"/>
</dbReference>
<dbReference type="Gene3D" id="3.20.20.70">
    <property type="entry name" value="Aldolase class I"/>
    <property type="match status" value="1"/>
</dbReference>
<name>A0A233V205_FINMA</name>
<evidence type="ECO:0000259" key="5">
    <source>
        <dbReference type="PROSITE" id="PS51918"/>
    </source>
</evidence>
<evidence type="ECO:0000256" key="1">
    <source>
        <dbReference type="ARBA" id="ARBA00022691"/>
    </source>
</evidence>
<accession>A0A233V205</accession>
<evidence type="ECO:0000256" key="3">
    <source>
        <dbReference type="ARBA" id="ARBA00023004"/>
    </source>
</evidence>
<dbReference type="Proteomes" id="UP000215413">
    <property type="component" value="Unassembled WGS sequence"/>
</dbReference>
<dbReference type="SFLD" id="SFLDG01067">
    <property type="entry name" value="SPASM/twitch_domain_containing"/>
    <property type="match status" value="1"/>
</dbReference>
<dbReference type="PROSITE" id="PS51918">
    <property type="entry name" value="RADICAL_SAM"/>
    <property type="match status" value="1"/>
</dbReference>
<evidence type="ECO:0000256" key="4">
    <source>
        <dbReference type="ARBA" id="ARBA00023014"/>
    </source>
</evidence>
<dbReference type="SFLD" id="SFLDG01386">
    <property type="entry name" value="main_SPASM_domain-containing"/>
    <property type="match status" value="1"/>
</dbReference>
<feature type="domain" description="Radical SAM core" evidence="5">
    <location>
        <begin position="123"/>
        <end position="345"/>
    </location>
</feature>
<sequence>MAEKYKITGIIRSEKFGGIYYERDRLVIEMLNKVGYEIIRMIGSGYSNDEIIHMLYNTYDVDYETLKNDVSTYINYLYKSKYIVPENKILNDKTDMNHYNSSVMINNNFQNRDFILGMEPFELKAPLKVLLELTYSCNLKCIHCFADAEFCSKNKFINEELNYDDWCKIIDNIIKNEVFEILLSGGEATMRSDLIKICEYIHSKGRGYSLLTNATLIDRNMAYELKRTGCAKVESNLDGYNAETYESFRGVKGSFDKTISGIKACLDSGLQVRCNVMETKLTIFNLKEIVDLAYKIGVREVCVIPLEMGGRAKNIKNICFEKNDMENLNKFYEETTRWFEDKYKNTDMILFTPNQFSKGESKYSKIFDIENIMPRCGAGLIHCTINPFGVVKMCPTDHSLLVKENNNVLKKDLGYIWKNSEVLNKVRSKHFKKCVHCEEECGMECPVIRYEDKKDLLYDCKVGG</sequence>
<evidence type="ECO:0000256" key="2">
    <source>
        <dbReference type="ARBA" id="ARBA00022723"/>
    </source>
</evidence>
<keyword evidence="2" id="KW-0479">Metal-binding</keyword>
<dbReference type="InterPro" id="IPR013785">
    <property type="entry name" value="Aldolase_TIM"/>
</dbReference>
<dbReference type="InterPro" id="IPR050377">
    <property type="entry name" value="Radical_SAM_PqqE_MftC-like"/>
</dbReference>
<proteinExistence type="predicted"/>
<dbReference type="Pfam" id="PF05402">
    <property type="entry name" value="PqqD"/>
    <property type="match status" value="1"/>
</dbReference>
<dbReference type="Pfam" id="PF04055">
    <property type="entry name" value="Radical_SAM"/>
    <property type="match status" value="1"/>
</dbReference>
<dbReference type="PANTHER" id="PTHR11228:SF7">
    <property type="entry name" value="PQQA PEPTIDE CYCLASE"/>
    <property type="match status" value="1"/>
</dbReference>
<gene>
    <name evidence="6" type="ORF">B9N49_09510</name>
</gene>
<dbReference type="RefSeq" id="WP_094206514.1">
    <property type="nucleotide sequence ID" value="NZ_NDYC01000049.1"/>
</dbReference>
<dbReference type="EMBL" id="NDYC01000049">
    <property type="protein sequence ID" value="OXZ26363.1"/>
    <property type="molecule type" value="Genomic_DNA"/>
</dbReference>
<dbReference type="GO" id="GO:0003824">
    <property type="term" value="F:catalytic activity"/>
    <property type="evidence" value="ECO:0007669"/>
    <property type="project" value="InterPro"/>
</dbReference>
<keyword evidence="4" id="KW-0411">Iron-sulfur</keyword>
<dbReference type="SFLD" id="SFLDS00029">
    <property type="entry name" value="Radical_SAM"/>
    <property type="match status" value="1"/>
</dbReference>
<dbReference type="Gene3D" id="1.10.10.1150">
    <property type="entry name" value="Coenzyme PQQ synthesis protein D (PqqD)"/>
    <property type="match status" value="1"/>
</dbReference>
<dbReference type="GO" id="GO:0046872">
    <property type="term" value="F:metal ion binding"/>
    <property type="evidence" value="ECO:0007669"/>
    <property type="project" value="UniProtKB-KW"/>
</dbReference>
<dbReference type="PANTHER" id="PTHR11228">
    <property type="entry name" value="RADICAL SAM DOMAIN PROTEIN"/>
    <property type="match status" value="1"/>
</dbReference>
<dbReference type="InterPro" id="IPR058240">
    <property type="entry name" value="rSAM_sf"/>
</dbReference>
<dbReference type="InterPro" id="IPR007197">
    <property type="entry name" value="rSAM"/>
</dbReference>
<keyword evidence="1" id="KW-0949">S-adenosyl-L-methionine</keyword>
<comment type="caution">
    <text evidence="6">The sequence shown here is derived from an EMBL/GenBank/DDBJ whole genome shotgun (WGS) entry which is preliminary data.</text>
</comment>
<protein>
    <recommendedName>
        <fullName evidence="5">Radical SAM core domain-containing protein</fullName>
    </recommendedName>
</protein>
<dbReference type="InterPro" id="IPR008792">
    <property type="entry name" value="PQQD"/>
</dbReference>
<keyword evidence="3" id="KW-0408">Iron</keyword>
<dbReference type="InterPro" id="IPR041881">
    <property type="entry name" value="PqqD_sf"/>
</dbReference>
<evidence type="ECO:0000313" key="6">
    <source>
        <dbReference type="EMBL" id="OXZ26363.1"/>
    </source>
</evidence>
<organism evidence="6 7">
    <name type="scientific">Finegoldia magna</name>
    <name type="common">Peptostreptococcus magnus</name>
    <dbReference type="NCBI Taxonomy" id="1260"/>
    <lineage>
        <taxon>Bacteria</taxon>
        <taxon>Bacillati</taxon>
        <taxon>Bacillota</taxon>
        <taxon>Tissierellia</taxon>
        <taxon>Tissierellales</taxon>
        <taxon>Peptoniphilaceae</taxon>
        <taxon>Finegoldia</taxon>
    </lineage>
</organism>